<dbReference type="PANTHER" id="PTHR30381:SF0">
    <property type="entry name" value="FLAGELLAR P-RING PROTEIN"/>
    <property type="match status" value="1"/>
</dbReference>
<dbReference type="NCBIfam" id="NF003676">
    <property type="entry name" value="PRK05303.1"/>
    <property type="match status" value="1"/>
</dbReference>
<evidence type="ECO:0000256" key="2">
    <source>
        <dbReference type="ARBA" id="ARBA00004117"/>
    </source>
</evidence>
<keyword evidence="5 6" id="KW-0975">Bacterial flagellum</keyword>
<proteinExistence type="inferred from homology"/>
<evidence type="ECO:0000313" key="7">
    <source>
        <dbReference type="EMBL" id="BAV96913.1"/>
    </source>
</evidence>
<evidence type="ECO:0000256" key="4">
    <source>
        <dbReference type="ARBA" id="ARBA00022729"/>
    </source>
</evidence>
<dbReference type="EMBL" id="AP014940">
    <property type="protein sequence ID" value="BAV96913.1"/>
    <property type="molecule type" value="Genomic_DNA"/>
</dbReference>
<sequence precursor="true">MSAIRIFSKPLRWTLALCLAAMTPALACAATANAVRIKDVARVAGVRDNPLTGYGLVFGLSGSGDSQRNRATLQSVANTLRNFGVNVGEAELASRNVAAVIVTAKLPAFAEPGQLLDVQVASAGDARSLTGGTLMLTPLSGPDGRLYAIAQGAISVGGYQFEGVTASLQKNHPTVGWIPSGASVEQASPLRVAGDGRSLSVLLNDPDFTNANRIATAIAQAMPEASVRAEHAGKINVAFATPPGDLIARIARLENLSVEQQRKARVVVNERTGTVVAGGDVRLGRVSISHGDLKVEVRTDYSVSQPDGVYVRPGNSIGSVVVPRTQIRAEETPAPLVTVAEGATVADLVASLRAIRLSTRDVIAVLQSVKAAGALDGELVIQ</sequence>
<comment type="function">
    <text evidence="1 6">Assembles around the rod to form the L-ring and probably protects the motor/basal body from shearing forces during rotation.</text>
</comment>
<evidence type="ECO:0000256" key="1">
    <source>
        <dbReference type="ARBA" id="ARBA00002591"/>
    </source>
</evidence>
<dbReference type="GO" id="GO:0071973">
    <property type="term" value="P:bacterial-type flagellum-dependent cell motility"/>
    <property type="evidence" value="ECO:0007669"/>
    <property type="project" value="InterPro"/>
</dbReference>
<comment type="subunit">
    <text evidence="6">The basal body constitutes a major portion of the flagellar organelle and consists of four rings (L,P,S, and M) mounted on a central rod.</text>
</comment>
<dbReference type="Pfam" id="PF02119">
    <property type="entry name" value="FlgI"/>
    <property type="match status" value="1"/>
</dbReference>
<feature type="signal peptide" evidence="6">
    <location>
        <begin position="1"/>
        <end position="29"/>
    </location>
</feature>
<name>A0AAU9AG70_LYSEN</name>
<dbReference type="Proteomes" id="UP000218824">
    <property type="component" value="Chromosome"/>
</dbReference>
<dbReference type="AlphaFoldDB" id="A0AAU9AG70"/>
<evidence type="ECO:0000256" key="5">
    <source>
        <dbReference type="ARBA" id="ARBA00023143"/>
    </source>
</evidence>
<comment type="similarity">
    <text evidence="3 6">Belongs to the FlgI family.</text>
</comment>
<keyword evidence="4 6" id="KW-0732">Signal</keyword>
<keyword evidence="7" id="KW-0282">Flagellum</keyword>
<keyword evidence="7" id="KW-0966">Cell projection</keyword>
<dbReference type="PANTHER" id="PTHR30381">
    <property type="entry name" value="FLAGELLAR P-RING PERIPLASMIC PROTEIN FLGI"/>
    <property type="match status" value="1"/>
</dbReference>
<evidence type="ECO:0000256" key="3">
    <source>
        <dbReference type="ARBA" id="ARBA00008994"/>
    </source>
</evidence>
<dbReference type="InterPro" id="IPR001782">
    <property type="entry name" value="Flag_FlgI"/>
</dbReference>
<comment type="subcellular location">
    <subcellularLocation>
        <location evidence="2 6">Bacterial flagellum basal body</location>
    </subcellularLocation>
</comment>
<dbReference type="HAMAP" id="MF_00416">
    <property type="entry name" value="FlgI"/>
    <property type="match status" value="1"/>
</dbReference>
<gene>
    <name evidence="6 7" type="primary">flgI</name>
    <name evidence="7" type="ORF">LEN_1426</name>
</gene>
<feature type="chain" id="PRO_5043066527" description="Flagellar P-ring protein" evidence="6">
    <location>
        <begin position="30"/>
        <end position="382"/>
    </location>
</feature>
<reference evidence="7 8" key="1">
    <citation type="journal article" date="2017" name="DNA Res.">
        <title>Complete genome sequence and expression profile of the commercial lytic enzyme producer Lysobacter enzymogenes M497-1.</title>
        <authorList>
            <person name="Takami H."/>
            <person name="Toyoda A."/>
            <person name="Uchiyama I."/>
            <person name="Itoh T."/>
            <person name="Takaki Y."/>
            <person name="Arai W."/>
            <person name="Nishi S."/>
            <person name="Kawai M."/>
            <person name="Shinya K."/>
            <person name="Ikeda H."/>
        </authorList>
    </citation>
    <scope>NUCLEOTIDE SEQUENCE [LARGE SCALE GENOMIC DNA]</scope>
    <source>
        <strain evidence="7 8">M497-1</strain>
    </source>
</reference>
<protein>
    <recommendedName>
        <fullName evidence="6">Flagellar P-ring protein</fullName>
    </recommendedName>
    <alternativeName>
        <fullName evidence="6">Basal body P-ring protein</fullName>
    </alternativeName>
</protein>
<evidence type="ECO:0000256" key="6">
    <source>
        <dbReference type="HAMAP-Rule" id="MF_00416"/>
    </source>
</evidence>
<dbReference type="GO" id="GO:0009428">
    <property type="term" value="C:bacterial-type flagellum basal body, distal rod, P ring"/>
    <property type="evidence" value="ECO:0007669"/>
    <property type="project" value="InterPro"/>
</dbReference>
<evidence type="ECO:0000313" key="8">
    <source>
        <dbReference type="Proteomes" id="UP000218824"/>
    </source>
</evidence>
<accession>A0AAU9AG70</accession>
<organism evidence="7 8">
    <name type="scientific">Lysobacter enzymogenes</name>
    <dbReference type="NCBI Taxonomy" id="69"/>
    <lineage>
        <taxon>Bacteria</taxon>
        <taxon>Pseudomonadati</taxon>
        <taxon>Pseudomonadota</taxon>
        <taxon>Gammaproteobacteria</taxon>
        <taxon>Lysobacterales</taxon>
        <taxon>Lysobacteraceae</taxon>
        <taxon>Lysobacter</taxon>
    </lineage>
</organism>
<dbReference type="RefSeq" id="WP_232518439.1">
    <property type="nucleotide sequence ID" value="NZ_AP014940.1"/>
</dbReference>
<dbReference type="GeneID" id="83063302"/>
<dbReference type="GO" id="GO:0005198">
    <property type="term" value="F:structural molecule activity"/>
    <property type="evidence" value="ECO:0007669"/>
    <property type="project" value="InterPro"/>
</dbReference>
<keyword evidence="7" id="KW-0969">Cilium</keyword>
<dbReference type="PRINTS" id="PR01010">
    <property type="entry name" value="FLGPRINGFLGI"/>
</dbReference>
<dbReference type="GO" id="GO:0030288">
    <property type="term" value="C:outer membrane-bounded periplasmic space"/>
    <property type="evidence" value="ECO:0007669"/>
    <property type="project" value="InterPro"/>
</dbReference>
<dbReference type="KEGG" id="lem:LEN_1426"/>